<dbReference type="Pfam" id="PF04782">
    <property type="entry name" value="DUF632"/>
    <property type="match status" value="1"/>
</dbReference>
<organism evidence="3 4">
    <name type="scientific">Stephania yunnanensis</name>
    <dbReference type="NCBI Taxonomy" id="152371"/>
    <lineage>
        <taxon>Eukaryota</taxon>
        <taxon>Viridiplantae</taxon>
        <taxon>Streptophyta</taxon>
        <taxon>Embryophyta</taxon>
        <taxon>Tracheophyta</taxon>
        <taxon>Spermatophyta</taxon>
        <taxon>Magnoliopsida</taxon>
        <taxon>Ranunculales</taxon>
        <taxon>Menispermaceae</taxon>
        <taxon>Menispermoideae</taxon>
        <taxon>Cissampelideae</taxon>
        <taxon>Stephania</taxon>
    </lineage>
</organism>
<keyword evidence="4" id="KW-1185">Reference proteome</keyword>
<sequence length="461" mass="52982">MPEKPLALELIDDNSSTESWGDKDSDGSKKTLTGIIKEIDDQFLKASAYGREIVLLLDFNCGNSPYQNFGDNMRKNGKSAKVFSAFSWSRSSKSLNSNKDAADFHESTEISKPGAHGITLDKLYAEEERLYKEVKEEENTKLEYKRKMSLLQKQQTGSDQDILKTEEIRTSIESLEDYLISLQETISKSCSTIVQLRDEELHPQLIELTSRETQMWRAMKECHQVQNQFAQQICLLTTPPSLESTSDYRRQSTAQLESEVNAWYNNFCNLFKSQSKYLRVLNHWVQLTDCLLDGKQNDRSLGVFILCEEWLHALDRLRVEVASEAIKKFSSIIHSLVLQQDEESTMQKKLERLEKKFEKELYSLSEVEKKFESSFTGESASSLNPDHPLTVKRAKVEAFRKKVEDEKAKYLNAVQLSQEMMMNTLERCLPNVFQSLSRFSNECVQAFEAIYGSCDKIESSS</sequence>
<feature type="domain" description="DUF632" evidence="2">
    <location>
        <begin position="32"/>
        <end position="334"/>
    </location>
</feature>
<proteinExistence type="predicted"/>
<keyword evidence="1" id="KW-0175">Coiled coil</keyword>
<dbReference type="InterPro" id="IPR006867">
    <property type="entry name" value="DUF632"/>
</dbReference>
<feature type="coiled-coil region" evidence="1">
    <location>
        <begin position="120"/>
        <end position="154"/>
    </location>
</feature>
<gene>
    <name evidence="3" type="ORF">Syun_028200</name>
</gene>
<dbReference type="PANTHER" id="PTHR21450:SF21">
    <property type="entry name" value="REDUCTASE SUBUNIT C, PUTATIVE (DUF630 AND DUF632)-RELATED"/>
    <property type="match status" value="1"/>
</dbReference>
<protein>
    <recommendedName>
        <fullName evidence="2">DUF632 domain-containing protein</fullName>
    </recommendedName>
</protein>
<evidence type="ECO:0000259" key="2">
    <source>
        <dbReference type="Pfam" id="PF04782"/>
    </source>
</evidence>
<dbReference type="EMBL" id="JBBNAF010000012">
    <property type="protein sequence ID" value="KAK9093289.1"/>
    <property type="molecule type" value="Genomic_DNA"/>
</dbReference>
<name>A0AAP0EHB1_9MAGN</name>
<dbReference type="Gene3D" id="1.20.1270.60">
    <property type="entry name" value="Arfaptin homology (AH) domain/BAR domain"/>
    <property type="match status" value="1"/>
</dbReference>
<reference evidence="3 4" key="1">
    <citation type="submission" date="2024-01" db="EMBL/GenBank/DDBJ databases">
        <title>Genome assemblies of Stephania.</title>
        <authorList>
            <person name="Yang L."/>
        </authorList>
    </citation>
    <scope>NUCLEOTIDE SEQUENCE [LARGE SCALE GENOMIC DNA]</scope>
    <source>
        <strain evidence="3">YNDBR</strain>
        <tissue evidence="3">Leaf</tissue>
    </source>
</reference>
<dbReference type="AlphaFoldDB" id="A0AAP0EHB1"/>
<dbReference type="PANTHER" id="PTHR21450">
    <property type="entry name" value="PROTEIN ALTERED PHOSPHATE STARVATION RESPONSE 1"/>
    <property type="match status" value="1"/>
</dbReference>
<accession>A0AAP0EHB1</accession>
<evidence type="ECO:0000313" key="4">
    <source>
        <dbReference type="Proteomes" id="UP001420932"/>
    </source>
</evidence>
<evidence type="ECO:0000313" key="3">
    <source>
        <dbReference type="EMBL" id="KAK9093289.1"/>
    </source>
</evidence>
<feature type="coiled-coil region" evidence="1">
    <location>
        <begin position="336"/>
        <end position="370"/>
    </location>
</feature>
<dbReference type="Proteomes" id="UP001420932">
    <property type="component" value="Unassembled WGS sequence"/>
</dbReference>
<evidence type="ECO:0000256" key="1">
    <source>
        <dbReference type="SAM" id="Coils"/>
    </source>
</evidence>
<comment type="caution">
    <text evidence="3">The sequence shown here is derived from an EMBL/GenBank/DDBJ whole genome shotgun (WGS) entry which is preliminary data.</text>
</comment>
<dbReference type="InterPro" id="IPR027267">
    <property type="entry name" value="AH/BAR_dom_sf"/>
</dbReference>